<protein>
    <submittedName>
        <fullName evidence="1">Uncharacterized protein</fullName>
    </submittedName>
</protein>
<comment type="caution">
    <text evidence="1">The sequence shown here is derived from an EMBL/GenBank/DDBJ whole genome shotgun (WGS) entry which is preliminary data.</text>
</comment>
<accession>A0A2M6IUI4</accession>
<reference evidence="1 2" key="1">
    <citation type="submission" date="2017-09" db="EMBL/GenBank/DDBJ databases">
        <title>Depth-based differentiation of microbial function through sediment-hosted aquifers and enrichment of novel symbionts in the deep terrestrial subsurface.</title>
        <authorList>
            <person name="Probst A.J."/>
            <person name="Ladd B."/>
            <person name="Jarett J.K."/>
            <person name="Geller-Mcgrath D.E."/>
            <person name="Sieber C.M."/>
            <person name="Emerson J.B."/>
            <person name="Anantharaman K."/>
            <person name="Thomas B.C."/>
            <person name="Malmstrom R."/>
            <person name="Stieglmeier M."/>
            <person name="Klingl A."/>
            <person name="Woyke T."/>
            <person name="Ryan C.M."/>
            <person name="Banfield J.F."/>
        </authorList>
    </citation>
    <scope>NUCLEOTIDE SEQUENCE [LARGE SCALE GENOMIC DNA]</scope>
    <source>
        <strain evidence="1">CG11_big_fil_rev_8_21_14_0_20_36_8</strain>
    </source>
</reference>
<gene>
    <name evidence="1" type="ORF">COV58_01770</name>
</gene>
<dbReference type="AlphaFoldDB" id="A0A2M6IUI4"/>
<proteinExistence type="predicted"/>
<evidence type="ECO:0000313" key="2">
    <source>
        <dbReference type="Proteomes" id="UP000231056"/>
    </source>
</evidence>
<dbReference type="EMBL" id="PCVM01000041">
    <property type="protein sequence ID" value="PIQ73578.1"/>
    <property type="molecule type" value="Genomic_DNA"/>
</dbReference>
<evidence type="ECO:0000313" key="1">
    <source>
        <dbReference type="EMBL" id="PIQ73578.1"/>
    </source>
</evidence>
<organism evidence="1 2">
    <name type="scientific">Candidatus Roizmanbacteria bacterium CG11_big_fil_rev_8_21_14_0_20_36_8</name>
    <dbReference type="NCBI Taxonomy" id="1974856"/>
    <lineage>
        <taxon>Bacteria</taxon>
        <taxon>Candidatus Roizmaniibacteriota</taxon>
    </lineage>
</organism>
<name>A0A2M6IUI4_9BACT</name>
<sequence length="165" mass="19095">MSELNPSHLQEWLRIRDSKEKFHSKLEAVTQCFFQHPSLDQRLVDRRGERVFNTMTQQLEARIVGYIGGVALPTGAIIISRDPFQVRMITTEARTLELASEVEIYDLLRAESGDFIGVKTRKMYPFGRKSYYDPKIPMQIQPEMVLDQLMGAYSNFSVWFGTNID</sequence>
<dbReference type="Proteomes" id="UP000231056">
    <property type="component" value="Unassembled WGS sequence"/>
</dbReference>